<keyword evidence="1" id="KW-0472">Membrane</keyword>
<protein>
    <submittedName>
        <fullName evidence="3">Uncharacterized protein</fullName>
    </submittedName>
</protein>
<proteinExistence type="predicted"/>
<organism evidence="2 3">
    <name type="scientific">Setaria digitata</name>
    <dbReference type="NCBI Taxonomy" id="48799"/>
    <lineage>
        <taxon>Eukaryota</taxon>
        <taxon>Metazoa</taxon>
        <taxon>Ecdysozoa</taxon>
        <taxon>Nematoda</taxon>
        <taxon>Chromadorea</taxon>
        <taxon>Rhabditida</taxon>
        <taxon>Spirurina</taxon>
        <taxon>Spiruromorpha</taxon>
        <taxon>Filarioidea</taxon>
        <taxon>Setariidae</taxon>
        <taxon>Setaria</taxon>
    </lineage>
</organism>
<accession>A0A915PCY2</accession>
<feature type="transmembrane region" description="Helical" evidence="1">
    <location>
        <begin position="260"/>
        <end position="283"/>
    </location>
</feature>
<keyword evidence="1" id="KW-0812">Transmembrane</keyword>
<dbReference type="WBParaSite" id="sdigi.contig111.g4550.t1">
    <property type="protein sequence ID" value="sdigi.contig111.g4550.t1"/>
    <property type="gene ID" value="sdigi.contig111.g4550"/>
</dbReference>
<sequence length="350" mass="39231">MVTKYMTPVITAKGNFTYESHASNIEQLQFIIPKEVVKGRVKHPNVTFAIQITRKSCKAIKLCFGNKTNLFRHLELLSKVKFGERGYNKKLSREVFALIERSTYEVDACKGMTAIEWEFPGIWTWSNASQAKGYMHYSALFKGSVPSSYRSKMTGMSNVETIIIHNDLDSRPQKLGLEVRHGPILFNKPIHETTPAFTTFYETFDLWSKSKELYFVLAQNANECGARLSAPLTTHTFLKRDIIFNFRPGMVYRIRRGVNIWSIPLGFIVGTCVGVFGAGFLLCRNSKIYYKRWNVQMKKTYGKFAAADVTTVGGSQTTVGAGVSQFTGVSQVGDTTLGATSNVGDASQQK</sequence>
<evidence type="ECO:0000256" key="1">
    <source>
        <dbReference type="SAM" id="Phobius"/>
    </source>
</evidence>
<keyword evidence="1" id="KW-1133">Transmembrane helix</keyword>
<dbReference type="AlphaFoldDB" id="A0A915PCY2"/>
<evidence type="ECO:0000313" key="3">
    <source>
        <dbReference type="WBParaSite" id="sdigi.contig111.g4550.t1"/>
    </source>
</evidence>
<name>A0A915PCY2_9BILA</name>
<dbReference type="Proteomes" id="UP000887581">
    <property type="component" value="Unplaced"/>
</dbReference>
<keyword evidence="2" id="KW-1185">Reference proteome</keyword>
<reference evidence="3" key="1">
    <citation type="submission" date="2022-11" db="UniProtKB">
        <authorList>
            <consortium name="WormBaseParasite"/>
        </authorList>
    </citation>
    <scope>IDENTIFICATION</scope>
</reference>
<evidence type="ECO:0000313" key="2">
    <source>
        <dbReference type="Proteomes" id="UP000887581"/>
    </source>
</evidence>